<evidence type="ECO:0000259" key="7">
    <source>
        <dbReference type="PROSITE" id="PS50405"/>
    </source>
</evidence>
<dbReference type="InterPro" id="IPR036282">
    <property type="entry name" value="Glutathione-S-Trfase_C_sf"/>
</dbReference>
<evidence type="ECO:0000313" key="8">
    <source>
        <dbReference type="EMBL" id="KAK4773060.1"/>
    </source>
</evidence>
<dbReference type="Gene3D" id="1.20.1050.10">
    <property type="match status" value="1"/>
</dbReference>
<dbReference type="InterPro" id="IPR045073">
    <property type="entry name" value="Omega/Tau-like"/>
</dbReference>
<comment type="subcellular location">
    <subcellularLocation>
        <location evidence="5">Cytoplasm</location>
        <location evidence="5">Cytosol</location>
    </subcellularLocation>
</comment>
<dbReference type="EMBL" id="JAXIOK010000004">
    <property type="protein sequence ID" value="KAK4773060.1"/>
    <property type="molecule type" value="Genomic_DNA"/>
</dbReference>
<evidence type="ECO:0000256" key="2">
    <source>
        <dbReference type="ARBA" id="ARBA00022679"/>
    </source>
</evidence>
<dbReference type="SFLD" id="SFLDG00358">
    <property type="entry name" value="Main_(cytGST)"/>
    <property type="match status" value="1"/>
</dbReference>
<organism evidence="8 9">
    <name type="scientific">Trapa incisa</name>
    <dbReference type="NCBI Taxonomy" id="236973"/>
    <lineage>
        <taxon>Eukaryota</taxon>
        <taxon>Viridiplantae</taxon>
        <taxon>Streptophyta</taxon>
        <taxon>Embryophyta</taxon>
        <taxon>Tracheophyta</taxon>
        <taxon>Spermatophyta</taxon>
        <taxon>Magnoliopsida</taxon>
        <taxon>eudicotyledons</taxon>
        <taxon>Gunneridae</taxon>
        <taxon>Pentapetalae</taxon>
        <taxon>rosids</taxon>
        <taxon>malvids</taxon>
        <taxon>Myrtales</taxon>
        <taxon>Lythraceae</taxon>
        <taxon>Trapa</taxon>
    </lineage>
</organism>
<feature type="domain" description="GST C-terminal" evidence="7">
    <location>
        <begin position="90"/>
        <end position="216"/>
    </location>
</feature>
<name>A0AAN7QRQ4_9MYRT</name>
<accession>A0AAN7QRQ4</accession>
<dbReference type="CDD" id="cd03185">
    <property type="entry name" value="GST_C_Tau"/>
    <property type="match status" value="1"/>
</dbReference>
<keyword evidence="1" id="KW-0216">Detoxification</keyword>
<dbReference type="CDD" id="cd03058">
    <property type="entry name" value="GST_N_Tau"/>
    <property type="match status" value="1"/>
</dbReference>
<dbReference type="SFLD" id="SFLDG01152">
    <property type="entry name" value="Main.3:_Omega-_and_Tau-like"/>
    <property type="match status" value="1"/>
</dbReference>
<dbReference type="GO" id="GO:0009407">
    <property type="term" value="P:toxin catabolic process"/>
    <property type="evidence" value="ECO:0007669"/>
    <property type="project" value="UniProtKB-ARBA"/>
</dbReference>
<evidence type="ECO:0000259" key="6">
    <source>
        <dbReference type="PROSITE" id="PS50404"/>
    </source>
</evidence>
<dbReference type="GO" id="GO:0004364">
    <property type="term" value="F:glutathione transferase activity"/>
    <property type="evidence" value="ECO:0007669"/>
    <property type="project" value="UniProtKB-UniRule"/>
</dbReference>
<dbReference type="AlphaFoldDB" id="A0AAN7QRQ4"/>
<comment type="function">
    <text evidence="5">Is involved in the conjugation of reduced glutathione to a wide number of exogenous and endogenous hydrophobic electrophiles.</text>
</comment>
<protein>
    <recommendedName>
        <fullName evidence="5">Glutathione S-transferase</fullName>
        <ecNumber evidence="5">2.5.1.18</ecNumber>
    </recommendedName>
</protein>
<dbReference type="Pfam" id="PF02798">
    <property type="entry name" value="GST_N"/>
    <property type="match status" value="1"/>
</dbReference>
<dbReference type="GO" id="GO:0005829">
    <property type="term" value="C:cytosol"/>
    <property type="evidence" value="ECO:0007669"/>
    <property type="project" value="UniProtKB-SubCell"/>
</dbReference>
<keyword evidence="2 5" id="KW-0808">Transferase</keyword>
<comment type="caution">
    <text evidence="8">The sequence shown here is derived from an EMBL/GenBank/DDBJ whole genome shotgun (WGS) entry which is preliminary data.</text>
</comment>
<dbReference type="InterPro" id="IPR036249">
    <property type="entry name" value="Thioredoxin-like_sf"/>
</dbReference>
<dbReference type="Gene3D" id="3.40.30.10">
    <property type="entry name" value="Glutaredoxin"/>
    <property type="match status" value="1"/>
</dbReference>
<reference evidence="8 9" key="1">
    <citation type="journal article" date="2023" name="Hortic Res">
        <title>Pangenome of water caltrop reveals structural variations and asymmetric subgenome divergence after allopolyploidization.</title>
        <authorList>
            <person name="Zhang X."/>
            <person name="Chen Y."/>
            <person name="Wang L."/>
            <person name="Yuan Y."/>
            <person name="Fang M."/>
            <person name="Shi L."/>
            <person name="Lu R."/>
            <person name="Comes H.P."/>
            <person name="Ma Y."/>
            <person name="Chen Y."/>
            <person name="Huang G."/>
            <person name="Zhou Y."/>
            <person name="Zheng Z."/>
            <person name="Qiu Y."/>
        </authorList>
    </citation>
    <scope>NUCLEOTIDE SEQUENCE [LARGE SCALE GENOMIC DNA]</scope>
    <source>
        <tissue evidence="8">Roots</tissue>
    </source>
</reference>
<sequence>MANDGEVKLFGTWASPFAFRVELALKLKGVQYEYIQEDLTDKSSDLLKYNPVHKKVPVLVHRGRPIAESQVILEYIDETWKTDYPLLPQDPYERAMARFWARFIDEKFLSTSWQAACSSSEAEREKLIEEALGYLKVLEEQQHKRLLGGNDTIGFLEICSSFVAYWIIVIQEAAGVDLLTESKFPNLWKWAVEFQGCPAIKQKLPLPEKDRLVAFFSAMIEKIKRYK</sequence>
<dbReference type="InterPro" id="IPR010987">
    <property type="entry name" value="Glutathione-S-Trfase_C-like"/>
</dbReference>
<dbReference type="GO" id="GO:0006749">
    <property type="term" value="P:glutathione metabolic process"/>
    <property type="evidence" value="ECO:0007669"/>
    <property type="project" value="InterPro"/>
</dbReference>
<dbReference type="PROSITE" id="PS50405">
    <property type="entry name" value="GST_CTER"/>
    <property type="match status" value="1"/>
</dbReference>
<proteinExistence type="inferred from homology"/>
<keyword evidence="5" id="KW-0963">Cytoplasm</keyword>
<dbReference type="SUPFAM" id="SSF47616">
    <property type="entry name" value="GST C-terminal domain-like"/>
    <property type="match status" value="1"/>
</dbReference>
<gene>
    <name evidence="8" type="ORF">SAY87_028079</name>
</gene>
<comment type="catalytic activity">
    <reaction evidence="4 5">
        <text>RX + glutathione = an S-substituted glutathione + a halide anion + H(+)</text>
        <dbReference type="Rhea" id="RHEA:16437"/>
        <dbReference type="ChEBI" id="CHEBI:15378"/>
        <dbReference type="ChEBI" id="CHEBI:16042"/>
        <dbReference type="ChEBI" id="CHEBI:17792"/>
        <dbReference type="ChEBI" id="CHEBI:57925"/>
        <dbReference type="ChEBI" id="CHEBI:90779"/>
        <dbReference type="EC" id="2.5.1.18"/>
    </reaction>
</comment>
<evidence type="ECO:0000256" key="5">
    <source>
        <dbReference type="RuleBase" id="RU369102"/>
    </source>
</evidence>
<dbReference type="InterPro" id="IPR004045">
    <property type="entry name" value="Glutathione_S-Trfase_N"/>
</dbReference>
<dbReference type="InterPro" id="IPR045074">
    <property type="entry name" value="GST_C_Tau"/>
</dbReference>
<dbReference type="InterPro" id="IPR040079">
    <property type="entry name" value="Glutathione_S-Trfase"/>
</dbReference>
<evidence type="ECO:0000256" key="4">
    <source>
        <dbReference type="ARBA" id="ARBA00047960"/>
    </source>
</evidence>
<dbReference type="SFLD" id="SFLDS00019">
    <property type="entry name" value="Glutathione_Transferase_(cytos"/>
    <property type="match status" value="1"/>
</dbReference>
<comment type="similarity">
    <text evidence="3">Belongs to the GST superfamily. Tau family.</text>
</comment>
<evidence type="ECO:0000256" key="1">
    <source>
        <dbReference type="ARBA" id="ARBA00022575"/>
    </source>
</evidence>
<dbReference type="EC" id="2.5.1.18" evidence="5"/>
<feature type="domain" description="GST N-terminal" evidence="6">
    <location>
        <begin position="5"/>
        <end position="84"/>
    </location>
</feature>
<dbReference type="FunFam" id="1.20.1050.10:FF:000012">
    <property type="entry name" value="Tau class glutathione S-transferase"/>
    <property type="match status" value="1"/>
</dbReference>
<dbReference type="PANTHER" id="PTHR11260">
    <property type="entry name" value="GLUTATHIONE S-TRANSFERASE, GST, SUPERFAMILY, GST DOMAIN CONTAINING"/>
    <property type="match status" value="1"/>
</dbReference>
<dbReference type="PANTHER" id="PTHR11260:SF676">
    <property type="entry name" value="GLUTATHIONE S-TRANSFERASE U8"/>
    <property type="match status" value="1"/>
</dbReference>
<dbReference type="Proteomes" id="UP001345219">
    <property type="component" value="Chromosome 22"/>
</dbReference>
<dbReference type="PROSITE" id="PS50404">
    <property type="entry name" value="GST_NTER"/>
    <property type="match status" value="1"/>
</dbReference>
<keyword evidence="9" id="KW-1185">Reference proteome</keyword>
<dbReference type="FunFam" id="3.40.30.10:FF:000197">
    <property type="entry name" value="Glutathione S-transferase U10"/>
    <property type="match status" value="1"/>
</dbReference>
<dbReference type="SUPFAM" id="SSF52833">
    <property type="entry name" value="Thioredoxin-like"/>
    <property type="match status" value="1"/>
</dbReference>
<evidence type="ECO:0000256" key="3">
    <source>
        <dbReference type="ARBA" id="ARBA00025743"/>
    </source>
</evidence>
<evidence type="ECO:0000313" key="9">
    <source>
        <dbReference type="Proteomes" id="UP001345219"/>
    </source>
</evidence>